<keyword evidence="1" id="KW-0812">Transmembrane</keyword>
<dbReference type="STRING" id="1429043.X474_26715"/>
<accession>A0A0D2J5L1</accession>
<sequence length="257" mass="28638">MNPLTVWVGLLYQAGALLYLLAAVARLLKGKVTSLVVLCLGLLANLGSIGLKLYLSWPMQSPYQEPFWLPAALALLTLGFARKGHDFAAKSMVFVAAILALAGALFPNDCYLPFPRSNSILAHLFLPMSVLGKALFYAAGAQALMFLLGYGQKTGEQKTKPIFNRLMVWGFVIFTLSLFLAEAWSYLGWASPVIWNNATMTSTMAVWFYYGCYLHLYLLRAWPMRRRAWFAVAGLPLLIVFTLLPEIGGFKWPEWLA</sequence>
<dbReference type="Pfam" id="PF01578">
    <property type="entry name" value="Cytochrom_C_asm"/>
    <property type="match status" value="1"/>
</dbReference>
<feature type="transmembrane region" description="Helical" evidence="1">
    <location>
        <begin position="93"/>
        <end position="114"/>
    </location>
</feature>
<feature type="domain" description="Cytochrome c assembly protein" evidence="2">
    <location>
        <begin position="87"/>
        <end position="243"/>
    </location>
</feature>
<comment type="caution">
    <text evidence="3">The sequence shown here is derived from an EMBL/GenBank/DDBJ whole genome shotgun (WGS) entry which is preliminary data.</text>
</comment>
<feature type="transmembrane region" description="Helical" evidence="1">
    <location>
        <begin position="63"/>
        <end position="81"/>
    </location>
</feature>
<feature type="transmembrane region" description="Helical" evidence="1">
    <location>
        <begin position="134"/>
        <end position="150"/>
    </location>
</feature>
<name>A0A0D2J5L1_9BACT</name>
<reference evidence="3 4" key="1">
    <citation type="submission" date="2013-11" db="EMBL/GenBank/DDBJ databases">
        <title>Metagenomic analysis of a methanogenic consortium involved in long chain n-alkane degradation.</title>
        <authorList>
            <person name="Davidova I.A."/>
            <person name="Callaghan A.V."/>
            <person name="Wawrik B."/>
            <person name="Pruitt S."/>
            <person name="Marks C."/>
            <person name="Duncan K.E."/>
            <person name="Suflita J.M."/>
        </authorList>
    </citation>
    <scope>NUCLEOTIDE SEQUENCE [LARGE SCALE GENOMIC DNA]</scope>
    <source>
        <strain evidence="3 4">SPR</strain>
    </source>
</reference>
<dbReference type="InterPro" id="IPR002541">
    <property type="entry name" value="Cyt_c_assembly"/>
</dbReference>
<evidence type="ECO:0000259" key="2">
    <source>
        <dbReference type="Pfam" id="PF01578"/>
    </source>
</evidence>
<gene>
    <name evidence="3" type="ORF">X474_26715</name>
</gene>
<feature type="transmembrane region" description="Helical" evidence="1">
    <location>
        <begin position="35"/>
        <end position="57"/>
    </location>
</feature>
<dbReference type="OrthoDB" id="5386575at2"/>
<feature type="transmembrane region" description="Helical" evidence="1">
    <location>
        <begin position="6"/>
        <end position="28"/>
    </location>
</feature>
<dbReference type="InParanoid" id="A0A0D2J5L1"/>
<keyword evidence="1" id="KW-0472">Membrane</keyword>
<dbReference type="EMBL" id="AZAC01000078">
    <property type="protein sequence ID" value="KIX10976.1"/>
    <property type="molecule type" value="Genomic_DNA"/>
</dbReference>
<organism evidence="3 4">
    <name type="scientific">Dethiosulfatarculus sandiegensis</name>
    <dbReference type="NCBI Taxonomy" id="1429043"/>
    <lineage>
        <taxon>Bacteria</taxon>
        <taxon>Pseudomonadati</taxon>
        <taxon>Thermodesulfobacteriota</taxon>
        <taxon>Desulfarculia</taxon>
        <taxon>Desulfarculales</taxon>
        <taxon>Desulfarculaceae</taxon>
        <taxon>Dethiosulfatarculus</taxon>
    </lineage>
</organism>
<dbReference type="Proteomes" id="UP000032233">
    <property type="component" value="Unassembled WGS sequence"/>
</dbReference>
<proteinExistence type="predicted"/>
<feature type="transmembrane region" description="Helical" evidence="1">
    <location>
        <begin position="228"/>
        <end position="247"/>
    </location>
</feature>
<feature type="transmembrane region" description="Helical" evidence="1">
    <location>
        <begin position="162"/>
        <end position="181"/>
    </location>
</feature>
<keyword evidence="1" id="KW-1133">Transmembrane helix</keyword>
<dbReference type="AlphaFoldDB" id="A0A0D2J5L1"/>
<dbReference type="GO" id="GO:0020037">
    <property type="term" value="F:heme binding"/>
    <property type="evidence" value="ECO:0007669"/>
    <property type="project" value="InterPro"/>
</dbReference>
<dbReference type="GO" id="GO:0017004">
    <property type="term" value="P:cytochrome complex assembly"/>
    <property type="evidence" value="ECO:0007669"/>
    <property type="project" value="InterPro"/>
</dbReference>
<feature type="transmembrane region" description="Helical" evidence="1">
    <location>
        <begin position="193"/>
        <end position="216"/>
    </location>
</feature>
<keyword evidence="4" id="KW-1185">Reference proteome</keyword>
<dbReference type="RefSeq" id="WP_044352628.1">
    <property type="nucleotide sequence ID" value="NZ_AZAC01000078.1"/>
</dbReference>
<evidence type="ECO:0000313" key="3">
    <source>
        <dbReference type="EMBL" id="KIX10976.1"/>
    </source>
</evidence>
<evidence type="ECO:0000256" key="1">
    <source>
        <dbReference type="SAM" id="Phobius"/>
    </source>
</evidence>
<protein>
    <recommendedName>
        <fullName evidence="2">Cytochrome c assembly protein domain-containing protein</fullName>
    </recommendedName>
</protein>
<evidence type="ECO:0000313" key="4">
    <source>
        <dbReference type="Proteomes" id="UP000032233"/>
    </source>
</evidence>